<dbReference type="EMBL" id="CACRTR010000016">
    <property type="protein sequence ID" value="VYU59197.1"/>
    <property type="molecule type" value="Genomic_DNA"/>
</dbReference>
<keyword evidence="1" id="KW-0175">Coiled coil</keyword>
<evidence type="ECO:0000313" key="2">
    <source>
        <dbReference type="EMBL" id="VYU59197.1"/>
    </source>
</evidence>
<evidence type="ECO:0008006" key="3">
    <source>
        <dbReference type="Google" id="ProtNLM"/>
    </source>
</evidence>
<sequence length="887" mass="104091">MSIVIYLYHNSYGLKDNKELWNEIVNCPYFCVSQTLVNGLKTLYGKDFQIGRVTTVKNLTDAVYEYWTGTACAVKQHADIDNIISTASIKSGLNENELENIKKSFLFNRDEVFNSIRTMFELRMNPNNIVEKYLSPEQKFIVYIFNEIINSAKSKDFELKEDFTEQEIDESILRALQNAKEKPSNGPDNTEIKNLDHIVIYGVHQFSPLMLRTIEEIAKYKKVILLFNYQEQYKNIYQTWIDIYSSFDCKMIDYKGSEYYPTDMSAISYEGNMLAQNMGKLLEGRKEDITVDKPYEIIEFDNMTEFAGYVAKIFEEAEQKDSEHPMSAMTEQIYAADSSANDILKIYFPEQFGERQFLNYPLGHFFIAVANMWDSETNGILISDINDIKECLGAGILEEKKPGRLVSTFGKMESLFVGCLSVDEILSRIKKVKKNKKFISDEKRLEYISHISYYAANSEEVKELEQALNDLEELASFFYEDFEKRPNNFRNFYKKLKQYLQEEILDDRELGNEFADIINRVLSRLDQVDNIDASASFECLKSTMSLYLVQETKPGKSANWIVRNYEQIDGDVLRTAKNSNQIMHFACLTDEDIDSTKTREFSWPLNADFFEVAQNPVDWKYQVFVKARKEYKNFKRYALVYGLEFNRGKYKLSYVKRDGDLEREPYYLLKILGIEKKRNVDRIIKRKLEDVSDIQFINASTGTYSSYDYYRYKICKRRFLLETLTEGNTVYKNEFLLAKYLEIWVENELKVSMQGLPGSDLILVEKINEIYDELKKYFPFALNVNRIDIVNNVKNRLGNVSKYPILSDEDRKFMMIRELFIYKQLKNPRKFNRDVLKDKFIDVSPNKIEEELSTEKLIDDTFSSSTDVWCQYCSNREICISYYAQID</sequence>
<feature type="coiled-coil region" evidence="1">
    <location>
        <begin position="454"/>
        <end position="481"/>
    </location>
</feature>
<evidence type="ECO:0000256" key="1">
    <source>
        <dbReference type="SAM" id="Coils"/>
    </source>
</evidence>
<accession>A0A6N3G2Z2</accession>
<reference evidence="2" key="1">
    <citation type="submission" date="2019-11" db="EMBL/GenBank/DDBJ databases">
        <authorList>
            <person name="Feng L."/>
        </authorList>
    </citation>
    <scope>NUCLEOTIDE SEQUENCE</scope>
    <source>
        <strain evidence="2">ElimosumLFYP34</strain>
    </source>
</reference>
<name>A0A6N3G2Z2_EUBLI</name>
<protein>
    <recommendedName>
        <fullName evidence="3">PD-(D/E)XK nuclease superfamily protein</fullName>
    </recommendedName>
</protein>
<organism evidence="2">
    <name type="scientific">Eubacterium limosum</name>
    <dbReference type="NCBI Taxonomy" id="1736"/>
    <lineage>
        <taxon>Bacteria</taxon>
        <taxon>Bacillati</taxon>
        <taxon>Bacillota</taxon>
        <taxon>Clostridia</taxon>
        <taxon>Eubacteriales</taxon>
        <taxon>Eubacteriaceae</taxon>
        <taxon>Eubacterium</taxon>
    </lineage>
</organism>
<gene>
    <name evidence="2" type="ORF">ELLFYP34_03700</name>
</gene>
<dbReference type="AlphaFoldDB" id="A0A6N3G2Z2"/>
<proteinExistence type="predicted"/>